<sequence length="453" mass="50310">MSPQDQINLDVVGRGTIRIDCSGAYIANDQLVAASDEPASSTSPSPENSDPEFDNDPNDPEDITGIPHNITLPKHNSEVIHISVDIGGTLTKLVYFTRSKKINHQLKGGKLHFKDFQTENFSTEVLAFMLKLIKRSLDKEKLPPITYIMATGGGAHKFYATMTKRFAKNKLPVEIIATDEMECLIKGLDWLITKIPNEIFIYDLEDNETKFISSPYTHDQQIYPYLLVNIGSGVSMIKVTGPGPNGFERIGGSSLGGGTLWGLLSLLTEAKDYNEMLEMASRGNNENIDLLIRDIYGGSYNKIGLKSNHIASSFAKVFKKLRFNKDLSTSTPAEKLAQFKGEDIARSLLYSVSNNIGQISYLQALRFNLKRIYFGGSYISGHKQTIHTLSYAVNFWSQGDMKSYFLRHEGYLGSVGAFMMGPGPREDVNGTGTSRDMTSRDLTPTDHHTHPET</sequence>
<evidence type="ECO:0000256" key="3">
    <source>
        <dbReference type="ARBA" id="ARBA00022993"/>
    </source>
</evidence>
<evidence type="ECO:0000256" key="1">
    <source>
        <dbReference type="ARBA" id="ARBA00022741"/>
    </source>
</evidence>
<evidence type="ECO:0000256" key="4">
    <source>
        <dbReference type="SAM" id="MobiDB-lite"/>
    </source>
</evidence>
<dbReference type="GO" id="GO:0005634">
    <property type="term" value="C:nucleus"/>
    <property type="evidence" value="ECO:0007669"/>
    <property type="project" value="TreeGrafter"/>
</dbReference>
<dbReference type="Pfam" id="PF03630">
    <property type="entry name" value="Fumble"/>
    <property type="match status" value="1"/>
</dbReference>
<feature type="region of interest" description="Disordered" evidence="4">
    <location>
        <begin position="34"/>
        <end position="66"/>
    </location>
</feature>
<evidence type="ECO:0000256" key="2">
    <source>
        <dbReference type="ARBA" id="ARBA00022840"/>
    </source>
</evidence>
<dbReference type="InterPro" id="IPR004567">
    <property type="entry name" value="Type_II_PanK"/>
</dbReference>
<feature type="region of interest" description="Disordered" evidence="4">
    <location>
        <begin position="423"/>
        <end position="453"/>
    </location>
</feature>
<dbReference type="Proteomes" id="UP000000707">
    <property type="component" value="Unassembled WGS sequence"/>
</dbReference>
<protein>
    <recommendedName>
        <fullName evidence="7">Fumble-domain-containing protein</fullName>
    </recommendedName>
</protein>
<evidence type="ECO:0000313" key="6">
    <source>
        <dbReference type="Proteomes" id="UP000000707"/>
    </source>
</evidence>
<dbReference type="Gene3D" id="3.30.420.40">
    <property type="match status" value="1"/>
</dbReference>
<dbReference type="InterPro" id="IPR043129">
    <property type="entry name" value="ATPase_NBD"/>
</dbReference>
<accession>G3BCD8</accession>
<dbReference type="GO" id="GO:0005524">
    <property type="term" value="F:ATP binding"/>
    <property type="evidence" value="ECO:0007669"/>
    <property type="project" value="UniProtKB-KW"/>
</dbReference>
<dbReference type="Gene3D" id="3.30.420.510">
    <property type="match status" value="1"/>
</dbReference>
<organism evidence="6">
    <name type="scientific">Candida tenuis (strain ATCC 10573 / BCRC 21748 / CBS 615 / JCM 9827 / NBRC 10315 / NRRL Y-1498 / VKM Y-70)</name>
    <name type="common">Yeast</name>
    <name type="synonym">Yamadazyma tenuis</name>
    <dbReference type="NCBI Taxonomy" id="590646"/>
    <lineage>
        <taxon>Eukaryota</taxon>
        <taxon>Fungi</taxon>
        <taxon>Dikarya</taxon>
        <taxon>Ascomycota</taxon>
        <taxon>Saccharomycotina</taxon>
        <taxon>Pichiomycetes</taxon>
        <taxon>Debaryomycetaceae</taxon>
        <taxon>Yamadazyma</taxon>
    </lineage>
</organism>
<dbReference type="AlphaFoldDB" id="G3BCD8"/>
<dbReference type="PANTHER" id="PTHR12280">
    <property type="entry name" value="PANTOTHENATE KINASE"/>
    <property type="match status" value="1"/>
</dbReference>
<dbReference type="eggNOG" id="KOG2201">
    <property type="taxonomic scope" value="Eukaryota"/>
</dbReference>
<dbReference type="FunFam" id="3.30.420.40:FF:000115">
    <property type="entry name" value="Pantothenate kinase PanK"/>
    <property type="match status" value="1"/>
</dbReference>
<name>G3BCD8_CANTC</name>
<dbReference type="EMBL" id="GL996528">
    <property type="protein sequence ID" value="EGV60812.1"/>
    <property type="molecule type" value="Genomic_DNA"/>
</dbReference>
<feature type="compositionally biased region" description="Basic and acidic residues" evidence="4">
    <location>
        <begin position="437"/>
        <end position="453"/>
    </location>
</feature>
<keyword evidence="1" id="KW-0547">Nucleotide-binding</keyword>
<keyword evidence="2" id="KW-0067">ATP-binding</keyword>
<proteinExistence type="predicted"/>
<dbReference type="NCBIfam" id="TIGR00555">
    <property type="entry name" value="panK_eukar"/>
    <property type="match status" value="1"/>
</dbReference>
<dbReference type="GO" id="GO:0015937">
    <property type="term" value="P:coenzyme A biosynthetic process"/>
    <property type="evidence" value="ECO:0007669"/>
    <property type="project" value="UniProtKB-KW"/>
</dbReference>
<dbReference type="HOGENOM" id="CLU_011154_3_1_1"/>
<dbReference type="SUPFAM" id="SSF53067">
    <property type="entry name" value="Actin-like ATPase domain"/>
    <property type="match status" value="2"/>
</dbReference>
<dbReference type="GO" id="GO:0004594">
    <property type="term" value="F:pantothenate kinase activity"/>
    <property type="evidence" value="ECO:0007669"/>
    <property type="project" value="TreeGrafter"/>
</dbReference>
<gene>
    <name evidence="5" type="ORF">CANTEDRAFT_137280</name>
</gene>
<reference evidence="5 6" key="1">
    <citation type="journal article" date="2011" name="Proc. Natl. Acad. Sci. U.S.A.">
        <title>Comparative genomics of xylose-fermenting fungi for enhanced biofuel production.</title>
        <authorList>
            <person name="Wohlbach D.J."/>
            <person name="Kuo A."/>
            <person name="Sato T.K."/>
            <person name="Potts K.M."/>
            <person name="Salamov A.A."/>
            <person name="LaButti K.M."/>
            <person name="Sun H."/>
            <person name="Clum A."/>
            <person name="Pangilinan J.L."/>
            <person name="Lindquist E.A."/>
            <person name="Lucas S."/>
            <person name="Lapidus A."/>
            <person name="Jin M."/>
            <person name="Gunawan C."/>
            <person name="Balan V."/>
            <person name="Dale B.E."/>
            <person name="Jeffries T.W."/>
            <person name="Zinkel R."/>
            <person name="Barry K.W."/>
            <person name="Grigoriev I.V."/>
            <person name="Gasch A.P."/>
        </authorList>
    </citation>
    <scope>NUCLEOTIDE SEQUENCE [LARGE SCALE GENOMIC DNA]</scope>
    <source>
        <strain evidence="6">ATCC 10573 / BCRC 21748 / CBS 615 / JCM 9827 / NBRC 10315 / NRRL Y-1498 / VKM Y-70</strain>
    </source>
</reference>
<evidence type="ECO:0008006" key="7">
    <source>
        <dbReference type="Google" id="ProtNLM"/>
    </source>
</evidence>
<keyword evidence="6" id="KW-1185">Reference proteome</keyword>
<dbReference type="STRING" id="590646.G3BCD8"/>
<dbReference type="GO" id="GO:0005829">
    <property type="term" value="C:cytosol"/>
    <property type="evidence" value="ECO:0007669"/>
    <property type="project" value="TreeGrafter"/>
</dbReference>
<dbReference type="OrthoDB" id="498611at2759"/>
<feature type="compositionally biased region" description="Acidic residues" evidence="4">
    <location>
        <begin position="49"/>
        <end position="62"/>
    </location>
</feature>
<dbReference type="PANTHER" id="PTHR12280:SF20">
    <property type="entry name" value="4'-PHOSPHOPANTETHEINE PHOSPHATASE"/>
    <property type="match status" value="1"/>
</dbReference>
<evidence type="ECO:0000313" key="5">
    <source>
        <dbReference type="EMBL" id="EGV60812.1"/>
    </source>
</evidence>
<keyword evidence="3" id="KW-0173">Coenzyme A biosynthesis</keyword>